<reference evidence="2" key="1">
    <citation type="journal article" date="2020" name="Fungal Divers.">
        <title>Resolving the Mortierellaceae phylogeny through synthesis of multi-gene phylogenetics and phylogenomics.</title>
        <authorList>
            <person name="Vandepol N."/>
            <person name="Liber J."/>
            <person name="Desiro A."/>
            <person name="Na H."/>
            <person name="Kennedy M."/>
            <person name="Barry K."/>
            <person name="Grigoriev I.V."/>
            <person name="Miller A.N."/>
            <person name="O'Donnell K."/>
            <person name="Stajich J.E."/>
            <person name="Bonito G."/>
        </authorList>
    </citation>
    <scope>NUCLEOTIDE SEQUENCE</scope>
    <source>
        <strain evidence="2">NVP60</strain>
    </source>
</reference>
<feature type="compositionally biased region" description="Low complexity" evidence="1">
    <location>
        <begin position="1"/>
        <end position="14"/>
    </location>
</feature>
<comment type="caution">
    <text evidence="2">The sequence shown here is derived from an EMBL/GenBank/DDBJ whole genome shotgun (WGS) entry which is preliminary data.</text>
</comment>
<feature type="region of interest" description="Disordered" evidence="1">
    <location>
        <begin position="162"/>
        <end position="181"/>
    </location>
</feature>
<evidence type="ECO:0000313" key="2">
    <source>
        <dbReference type="EMBL" id="KAG0297744.1"/>
    </source>
</evidence>
<feature type="region of interest" description="Disordered" evidence="1">
    <location>
        <begin position="1"/>
        <end position="38"/>
    </location>
</feature>
<name>A0A9P6QUM6_9FUNG</name>
<organism evidence="2 3">
    <name type="scientific">Linnemannia gamsii</name>
    <dbReference type="NCBI Taxonomy" id="64522"/>
    <lineage>
        <taxon>Eukaryota</taxon>
        <taxon>Fungi</taxon>
        <taxon>Fungi incertae sedis</taxon>
        <taxon>Mucoromycota</taxon>
        <taxon>Mortierellomycotina</taxon>
        <taxon>Mortierellomycetes</taxon>
        <taxon>Mortierellales</taxon>
        <taxon>Mortierellaceae</taxon>
        <taxon>Linnemannia</taxon>
    </lineage>
</organism>
<protein>
    <submittedName>
        <fullName evidence="2">Uncharacterized protein</fullName>
    </submittedName>
</protein>
<gene>
    <name evidence="2" type="ORF">BGZ97_004238</name>
</gene>
<proteinExistence type="predicted"/>
<feature type="compositionally biased region" description="Low complexity" evidence="1">
    <location>
        <begin position="22"/>
        <end position="34"/>
    </location>
</feature>
<feature type="compositionally biased region" description="Basic and acidic residues" evidence="1">
    <location>
        <begin position="164"/>
        <end position="181"/>
    </location>
</feature>
<dbReference type="AlphaFoldDB" id="A0A9P6QUM6"/>
<dbReference type="OrthoDB" id="2412087at2759"/>
<evidence type="ECO:0000256" key="1">
    <source>
        <dbReference type="SAM" id="MobiDB-lite"/>
    </source>
</evidence>
<sequence>MSSSSAIPPHSSTPSIPPAPAPSVAQSSSSAAPPVDAPPPAAAPFVVPATRFDFRKESIQELILLRALALHRPFVAPHGSRTDAWNKLVEYLHETDRAERPTSPFFTNVKIRSCKLAWDRLFNEQKAYEASLLAATGIAPEETERRRLMKELNAIKTAGAEAVADARQERNRQQESLAEDRRLGQLLLDSAESLSVRTRNGGGSDSEARSTSTSTSTKYGKRRLTLQTITRHQQDAVDHVKAQTDLLSQQLTLQKDQMELRRTTSERKETLELEKEARVVAREQEKEAR</sequence>
<evidence type="ECO:0000313" key="3">
    <source>
        <dbReference type="Proteomes" id="UP000823405"/>
    </source>
</evidence>
<dbReference type="Proteomes" id="UP000823405">
    <property type="component" value="Unassembled WGS sequence"/>
</dbReference>
<dbReference type="EMBL" id="JAAAIN010002042">
    <property type="protein sequence ID" value="KAG0297744.1"/>
    <property type="molecule type" value="Genomic_DNA"/>
</dbReference>
<feature type="region of interest" description="Disordered" evidence="1">
    <location>
        <begin position="194"/>
        <end position="219"/>
    </location>
</feature>
<feature type="non-terminal residue" evidence="2">
    <location>
        <position position="289"/>
    </location>
</feature>
<keyword evidence="3" id="KW-1185">Reference proteome</keyword>
<accession>A0A9P6QUM6</accession>